<dbReference type="InterPro" id="IPR045584">
    <property type="entry name" value="Pilin-like"/>
</dbReference>
<dbReference type="GO" id="GO:0015628">
    <property type="term" value="P:protein secretion by the type II secretion system"/>
    <property type="evidence" value="ECO:0007669"/>
    <property type="project" value="InterPro"/>
</dbReference>
<keyword evidence="4" id="KW-1185">Reference proteome</keyword>
<name>A0A844G3A9_9BACT</name>
<dbReference type="InterPro" id="IPR000983">
    <property type="entry name" value="Bac_GSPG_pilin"/>
</dbReference>
<evidence type="ECO:0000313" key="4">
    <source>
        <dbReference type="Proteomes" id="UP000435649"/>
    </source>
</evidence>
<evidence type="ECO:0000313" key="3">
    <source>
        <dbReference type="EMBL" id="MST98240.1"/>
    </source>
</evidence>
<dbReference type="InterPro" id="IPR011453">
    <property type="entry name" value="DUF1559"/>
</dbReference>
<dbReference type="Pfam" id="PF07963">
    <property type="entry name" value="N_methyl"/>
    <property type="match status" value="1"/>
</dbReference>
<dbReference type="NCBIfam" id="TIGR02532">
    <property type="entry name" value="IV_pilin_GFxxxE"/>
    <property type="match status" value="1"/>
</dbReference>
<dbReference type="RefSeq" id="WP_154419313.1">
    <property type="nucleotide sequence ID" value="NZ_VUNS01000016.1"/>
</dbReference>
<dbReference type="Pfam" id="PF07596">
    <property type="entry name" value="SBP_bac_10"/>
    <property type="match status" value="1"/>
</dbReference>
<dbReference type="Gene3D" id="3.30.700.10">
    <property type="entry name" value="Glycoprotein, Type 4 Pilin"/>
    <property type="match status" value="1"/>
</dbReference>
<proteinExistence type="predicted"/>
<gene>
    <name evidence="3" type="ORF">FYJ85_14440</name>
</gene>
<dbReference type="PANTHER" id="PTHR30093">
    <property type="entry name" value="GENERAL SECRETION PATHWAY PROTEIN G"/>
    <property type="match status" value="1"/>
</dbReference>
<reference evidence="3 4" key="1">
    <citation type="submission" date="2019-08" db="EMBL/GenBank/DDBJ databases">
        <title>In-depth cultivation of the pig gut microbiome towards novel bacterial diversity and tailored functional studies.</title>
        <authorList>
            <person name="Wylensek D."/>
            <person name="Hitch T.C.A."/>
            <person name="Clavel T."/>
        </authorList>
    </citation>
    <scope>NUCLEOTIDE SEQUENCE [LARGE SCALE GENOMIC DNA]</scope>
    <source>
        <strain evidence="3 4">BBE-744-WT-12</strain>
    </source>
</reference>
<dbReference type="SUPFAM" id="SSF54523">
    <property type="entry name" value="Pili subunits"/>
    <property type="match status" value="1"/>
</dbReference>
<dbReference type="Proteomes" id="UP000435649">
    <property type="component" value="Unassembled WGS sequence"/>
</dbReference>
<dbReference type="AlphaFoldDB" id="A0A844G3A9"/>
<comment type="caution">
    <text evidence="3">The sequence shown here is derived from an EMBL/GenBank/DDBJ whole genome shotgun (WGS) entry which is preliminary data.</text>
</comment>
<dbReference type="PRINTS" id="PR00813">
    <property type="entry name" value="BCTERIALGSPG"/>
</dbReference>
<accession>A0A844G3A9</accession>
<dbReference type="GO" id="GO:0015627">
    <property type="term" value="C:type II protein secretion system complex"/>
    <property type="evidence" value="ECO:0007669"/>
    <property type="project" value="InterPro"/>
</dbReference>
<dbReference type="InterPro" id="IPR012902">
    <property type="entry name" value="N_methyl_site"/>
</dbReference>
<evidence type="ECO:0000256" key="1">
    <source>
        <dbReference type="ARBA" id="ARBA00022481"/>
    </source>
</evidence>
<keyword evidence="1" id="KW-0488">Methylation</keyword>
<organism evidence="3 4">
    <name type="scientific">Victivallis lenta</name>
    <dbReference type="NCBI Taxonomy" id="2606640"/>
    <lineage>
        <taxon>Bacteria</taxon>
        <taxon>Pseudomonadati</taxon>
        <taxon>Lentisphaerota</taxon>
        <taxon>Lentisphaeria</taxon>
        <taxon>Victivallales</taxon>
        <taxon>Victivallaceae</taxon>
        <taxon>Victivallis</taxon>
    </lineage>
</organism>
<sequence length="260" mass="28880">MRRSFTLIELLVVIAIIAILASMLLPALNQARENARGTSCKSNLKQVGLALQLYAGDWNDTYVPASYNGSNFFWSGVVVRGGYLPYKAMICPSRKRIPGNGSTFYNDWWTKPASWQNQLAQASDAGWQHPDYGINHQYVGGVKSSKFPRASRTIMAAEGARENRFSDPGLEPLGNYRIAANYQTSDPCIWPAHKGYTEVNAVFVDGHVVSQRSPVVGESGASWLMNTQGSAVAGPWTSYSYPSKAAWNCWIRHDGYYYYP</sequence>
<feature type="domain" description="DUF1559" evidence="2">
    <location>
        <begin position="30"/>
        <end position="74"/>
    </location>
</feature>
<protein>
    <submittedName>
        <fullName evidence="3">Type II secretion system protein</fullName>
    </submittedName>
</protein>
<evidence type="ECO:0000259" key="2">
    <source>
        <dbReference type="Pfam" id="PF07596"/>
    </source>
</evidence>
<dbReference type="EMBL" id="VUNS01000016">
    <property type="protein sequence ID" value="MST98240.1"/>
    <property type="molecule type" value="Genomic_DNA"/>
</dbReference>